<accession>A0A3B0RK89</accession>
<keyword evidence="1" id="KW-0732">Signal</keyword>
<evidence type="ECO:0000313" key="4">
    <source>
        <dbReference type="EMBL" id="VAV93560.1"/>
    </source>
</evidence>
<dbReference type="PANTHER" id="PTHR47988">
    <property type="entry name" value="SOMATIC EMBRYOGENESIS RECEPTOR KINASE 1"/>
    <property type="match status" value="1"/>
</dbReference>
<feature type="domain" description="SLH" evidence="3">
    <location>
        <begin position="96"/>
        <end position="162"/>
    </location>
</feature>
<dbReference type="PROSITE" id="PS51272">
    <property type="entry name" value="SLH"/>
    <property type="match status" value="3"/>
</dbReference>
<feature type="domain" description="SLH" evidence="3">
    <location>
        <begin position="163"/>
        <end position="224"/>
    </location>
</feature>
<dbReference type="SUPFAM" id="SSF52058">
    <property type="entry name" value="L domain-like"/>
    <property type="match status" value="1"/>
</dbReference>
<name>A0A3B0RK89_9ZZZZ</name>
<protein>
    <recommendedName>
        <fullName evidence="3">SLH domain-containing protein</fullName>
    </recommendedName>
</protein>
<keyword evidence="2" id="KW-1133">Transmembrane helix</keyword>
<organism evidence="4">
    <name type="scientific">hydrothermal vent metagenome</name>
    <dbReference type="NCBI Taxonomy" id="652676"/>
    <lineage>
        <taxon>unclassified sequences</taxon>
        <taxon>metagenomes</taxon>
        <taxon>ecological metagenomes</taxon>
    </lineage>
</organism>
<dbReference type="InterPro" id="IPR001119">
    <property type="entry name" value="SLH_dom"/>
</dbReference>
<feature type="domain" description="SLH" evidence="3">
    <location>
        <begin position="35"/>
        <end position="95"/>
    </location>
</feature>
<dbReference type="Gene3D" id="3.80.10.10">
    <property type="entry name" value="Ribonuclease Inhibitor"/>
    <property type="match status" value="1"/>
</dbReference>
<dbReference type="InterPro" id="IPR032675">
    <property type="entry name" value="LRR_dom_sf"/>
</dbReference>
<dbReference type="Pfam" id="PF00395">
    <property type="entry name" value="SLH"/>
    <property type="match status" value="1"/>
</dbReference>
<evidence type="ECO:0000256" key="1">
    <source>
        <dbReference type="ARBA" id="ARBA00022729"/>
    </source>
</evidence>
<gene>
    <name evidence="4" type="ORF">MNBD_ACTINO02-1070</name>
</gene>
<evidence type="ECO:0000256" key="2">
    <source>
        <dbReference type="SAM" id="Phobius"/>
    </source>
</evidence>
<proteinExistence type="predicted"/>
<reference evidence="4" key="1">
    <citation type="submission" date="2018-06" db="EMBL/GenBank/DDBJ databases">
        <authorList>
            <person name="Zhirakovskaya E."/>
        </authorList>
    </citation>
    <scope>NUCLEOTIDE SEQUENCE</scope>
</reference>
<dbReference type="AlphaFoldDB" id="A0A3B0RK89"/>
<feature type="transmembrane region" description="Helical" evidence="2">
    <location>
        <begin position="12"/>
        <end position="34"/>
    </location>
</feature>
<keyword evidence="2" id="KW-0472">Membrane</keyword>
<evidence type="ECO:0000259" key="3">
    <source>
        <dbReference type="PROSITE" id="PS51272"/>
    </source>
</evidence>
<dbReference type="EMBL" id="UOEK01000045">
    <property type="protein sequence ID" value="VAV93560.1"/>
    <property type="molecule type" value="Genomic_DNA"/>
</dbReference>
<keyword evidence="2" id="KW-0812">Transmembrane</keyword>
<sequence>MLGHSRLGLVKVLGTVGLVVGLVAGTIGIAAAGLPPGGSFSDDNGNVHEGNIEAIAAGGITKGCNPPDNTLYCPGGSVTRGQMAAFLVRALDLPATSNDYFTDDDGTMFESNINRMAAAGITSGCNPPENDRFCPNDNVTRAQMAAFIVRAFEYTDPGPGGKFNDITGSIFESNINRFATAGITAGCNPPDNDRFCPNDLVKRDQMASFLARALNLTAIVPPPLPPPPPSDACDGSNIDIPVSECDALVALYTATNGYAWKANTFWFNPAVSPCDWSGVVCTTLVQGQRNVKRLLMGSIEMTGPIPSEIGDFQSLEEIFFAINKLDGTLPAELGDLPVLRTLQVNANAGLGGEIPVALYTGLQDTLTQFSIGAGNGCFTVPTGAPAGMVPWLDTVAPGWDSGC</sequence>